<feature type="binding site" evidence="18">
    <location>
        <position position="412"/>
    </location>
    <ligand>
        <name>acetyl-CoA</name>
        <dbReference type="ChEBI" id="CHEBI:57288"/>
    </ligand>
</feature>
<protein>
    <recommendedName>
        <fullName evidence="18">Bifunctional protein GlmU</fullName>
    </recommendedName>
    <domain>
        <recommendedName>
            <fullName evidence="18">UDP-N-acetylglucosamine pyrophosphorylase</fullName>
            <ecNumber evidence="18">2.7.7.23</ecNumber>
        </recommendedName>
        <alternativeName>
            <fullName evidence="18">N-acetylglucosamine-1-phosphate uridyltransferase</fullName>
        </alternativeName>
    </domain>
    <domain>
        <recommendedName>
            <fullName evidence="18">Glucosamine-1-phosphate N-acetyltransferase</fullName>
            <ecNumber evidence="18">2.3.1.157</ecNumber>
        </recommendedName>
    </domain>
</protein>
<comment type="pathway">
    <text evidence="18">Nucleotide-sugar biosynthesis; UDP-N-acetyl-alpha-D-glucosamine biosynthesis; N-acetyl-alpha-D-glucosamine 1-phosphate from alpha-D-glucosamine 6-phosphate (route II): step 2/2.</text>
</comment>
<dbReference type="EC" id="2.7.7.23" evidence="18"/>
<evidence type="ECO:0000256" key="8">
    <source>
        <dbReference type="ARBA" id="ARBA00022737"/>
    </source>
</evidence>
<keyword evidence="12 18" id="KW-0511">Multifunctional enzyme</keyword>
<dbReference type="HAMAP" id="MF_01631">
    <property type="entry name" value="GlmU"/>
    <property type="match status" value="1"/>
</dbReference>
<feature type="binding site" evidence="18">
    <location>
        <position position="387"/>
    </location>
    <ligand>
        <name>acetyl-CoA</name>
        <dbReference type="ChEBI" id="CHEBI:57288"/>
    </ligand>
</feature>
<dbReference type="PANTHER" id="PTHR43584:SF3">
    <property type="entry name" value="BIFUNCTIONAL PROTEIN GLMU"/>
    <property type="match status" value="1"/>
</dbReference>
<dbReference type="Gene3D" id="3.90.550.10">
    <property type="entry name" value="Spore Coat Polysaccharide Biosynthesis Protein SpsA, Chain A"/>
    <property type="match status" value="1"/>
</dbReference>
<feature type="active site" description="Proton acceptor" evidence="18">
    <location>
        <position position="370"/>
    </location>
</feature>
<dbReference type="GO" id="GO:0000902">
    <property type="term" value="P:cell morphogenesis"/>
    <property type="evidence" value="ECO:0007669"/>
    <property type="project" value="UniProtKB-UniRule"/>
</dbReference>
<dbReference type="Proteomes" id="UP000248857">
    <property type="component" value="Unassembled WGS sequence"/>
</dbReference>
<dbReference type="InterPro" id="IPR029044">
    <property type="entry name" value="Nucleotide-diphossugar_trans"/>
</dbReference>
<dbReference type="CDD" id="cd03353">
    <property type="entry name" value="LbH_GlmU_C"/>
    <property type="match status" value="1"/>
</dbReference>
<evidence type="ECO:0000256" key="10">
    <source>
        <dbReference type="ARBA" id="ARBA00022960"/>
    </source>
</evidence>
<dbReference type="GO" id="GO:0043886">
    <property type="term" value="F:structural constituent of carboxysome shell"/>
    <property type="evidence" value="ECO:0007669"/>
    <property type="project" value="UniProtKB-ARBA"/>
</dbReference>
<organism evidence="20 21">
    <name type="scientific">Acaryochloris thomasi RCC1774</name>
    <dbReference type="NCBI Taxonomy" id="1764569"/>
    <lineage>
        <taxon>Bacteria</taxon>
        <taxon>Bacillati</taxon>
        <taxon>Cyanobacteriota</taxon>
        <taxon>Cyanophyceae</taxon>
        <taxon>Acaryochloridales</taxon>
        <taxon>Acaryochloridaceae</taxon>
        <taxon>Acaryochloris</taxon>
        <taxon>Acaryochloris thomasi</taxon>
    </lineage>
</organism>
<keyword evidence="14 18" id="KW-0961">Cell wall biogenesis/degradation</keyword>
<feature type="binding site" evidence="18">
    <location>
        <position position="340"/>
    </location>
    <ligand>
        <name>UDP-N-acetyl-alpha-D-glucosamine</name>
        <dbReference type="ChEBI" id="CHEBI:57705"/>
    </ligand>
</feature>
<evidence type="ECO:0000256" key="2">
    <source>
        <dbReference type="ARBA" id="ARBA00007707"/>
    </source>
</evidence>
<feature type="binding site" evidence="18">
    <location>
        <position position="84"/>
    </location>
    <ligand>
        <name>UDP-N-acetyl-alpha-D-glucosamine</name>
        <dbReference type="ChEBI" id="CHEBI:57705"/>
    </ligand>
</feature>
<feature type="region of interest" description="Linker" evidence="18">
    <location>
        <begin position="238"/>
        <end position="258"/>
    </location>
</feature>
<dbReference type="GO" id="GO:0009252">
    <property type="term" value="P:peptidoglycan biosynthetic process"/>
    <property type="evidence" value="ECO:0007669"/>
    <property type="project" value="UniProtKB-UniRule"/>
</dbReference>
<feature type="binding site" evidence="18">
    <location>
        <position position="235"/>
    </location>
    <ligand>
        <name>UDP-N-acetyl-alpha-D-glucosamine</name>
        <dbReference type="ChEBI" id="CHEBI:57705"/>
    </ligand>
</feature>
<feature type="binding site" evidence="18">
    <location>
        <position position="114"/>
    </location>
    <ligand>
        <name>Mg(2+)</name>
        <dbReference type="ChEBI" id="CHEBI:18420"/>
    </ligand>
</feature>
<evidence type="ECO:0000256" key="11">
    <source>
        <dbReference type="ARBA" id="ARBA00022984"/>
    </source>
</evidence>
<comment type="function">
    <text evidence="17 18">Catalyzes the last two sequential reactions in the de novo biosynthetic pathway for UDP-N-acetylglucosamine (UDP-GlcNAc). The C-terminal domain catalyzes the transfer of acetyl group from acetyl coenzyme A to glucosamine-1-phosphate (GlcN-1-P) to produce N-acetylglucosamine-1-phosphate (GlcNAc-1-P), which is converted into UDP-GlcNAc by the transfer of uridine 5-monophosphate (from uridine 5-triphosphate), a reaction catalyzed by the N-terminal domain.</text>
</comment>
<dbReference type="InterPro" id="IPR011004">
    <property type="entry name" value="Trimer_LpxA-like_sf"/>
</dbReference>
<keyword evidence="7 18" id="KW-0479">Metal-binding</keyword>
<dbReference type="CDD" id="cd02540">
    <property type="entry name" value="GT2_GlmU_N_bac"/>
    <property type="match status" value="1"/>
</dbReference>
<accession>A0A2W1JJZ5</accession>
<dbReference type="SUPFAM" id="SSF53448">
    <property type="entry name" value="Nucleotide-diphospho-sugar transferases"/>
    <property type="match status" value="1"/>
</dbReference>
<gene>
    <name evidence="20" type="primary">glmU_1</name>
    <name evidence="18" type="synonym">glmU</name>
    <name evidence="20" type="ORF">C1752_01792</name>
</gene>
<feature type="binding site" evidence="18">
    <location>
        <begin position="18"/>
        <end position="21"/>
    </location>
    <ligand>
        <name>UDP-N-acetyl-alpha-D-glucosamine</name>
        <dbReference type="ChEBI" id="CHEBI:57705"/>
    </ligand>
</feature>
<keyword evidence="4 18" id="KW-0963">Cytoplasm</keyword>
<feature type="binding site" evidence="18">
    <location>
        <position position="32"/>
    </location>
    <ligand>
        <name>UDP-N-acetyl-alpha-D-glucosamine</name>
        <dbReference type="ChEBI" id="CHEBI:57705"/>
    </ligand>
</feature>
<feature type="binding site" evidence="18">
    <location>
        <position position="373"/>
    </location>
    <ligand>
        <name>UDP-N-acetyl-alpha-D-glucosamine</name>
        <dbReference type="ChEBI" id="CHEBI:57705"/>
    </ligand>
</feature>
<evidence type="ECO:0000256" key="16">
    <source>
        <dbReference type="ARBA" id="ARBA00048493"/>
    </source>
</evidence>
<dbReference type="InterPro" id="IPR025877">
    <property type="entry name" value="MobA-like_NTP_Trfase"/>
</dbReference>
<dbReference type="Gene3D" id="2.160.10.10">
    <property type="entry name" value="Hexapeptide repeat proteins"/>
    <property type="match status" value="1"/>
</dbReference>
<dbReference type="UniPathway" id="UPA00113">
    <property type="reaction ID" value="UER00532"/>
</dbReference>
<evidence type="ECO:0000256" key="12">
    <source>
        <dbReference type="ARBA" id="ARBA00023268"/>
    </source>
</evidence>
<dbReference type="Pfam" id="PF12804">
    <property type="entry name" value="NTP_transf_3"/>
    <property type="match status" value="1"/>
</dbReference>
<dbReference type="NCBIfam" id="TIGR01173">
    <property type="entry name" value="glmU"/>
    <property type="match status" value="1"/>
</dbReference>
<dbReference type="GO" id="GO:0016020">
    <property type="term" value="C:membrane"/>
    <property type="evidence" value="ECO:0007669"/>
    <property type="project" value="GOC"/>
</dbReference>
<dbReference type="InterPro" id="IPR005882">
    <property type="entry name" value="Bifunctional_GlmU"/>
</dbReference>
<proteinExistence type="inferred from homology"/>
<dbReference type="InterPro" id="IPR038009">
    <property type="entry name" value="GlmU_C_LbH"/>
</dbReference>
<reference evidence="20 21" key="1">
    <citation type="journal article" date="2018" name="Sci. Rep.">
        <title>A novel species of the marine cyanobacterium Acaryochloris with a unique pigment content and lifestyle.</title>
        <authorList>
            <person name="Partensky F."/>
            <person name="Six C."/>
            <person name="Ratin M."/>
            <person name="Garczarek L."/>
            <person name="Vaulot D."/>
            <person name="Probert I."/>
            <person name="Calteau A."/>
            <person name="Gourvil P."/>
            <person name="Marie D."/>
            <person name="Grebert T."/>
            <person name="Bouchier C."/>
            <person name="Le Panse S."/>
            <person name="Gachenot M."/>
            <person name="Rodriguez F."/>
            <person name="Garrido J.L."/>
        </authorList>
    </citation>
    <scope>NUCLEOTIDE SEQUENCE [LARGE SCALE GENOMIC DNA]</scope>
    <source>
        <strain evidence="20 21">RCC1774</strain>
    </source>
</reference>
<dbReference type="NCBIfam" id="NF010940">
    <property type="entry name" value="PRK14360.1"/>
    <property type="match status" value="1"/>
</dbReference>
<feature type="binding site" evidence="18">
    <location>
        <begin position="393"/>
        <end position="394"/>
    </location>
    <ligand>
        <name>acetyl-CoA</name>
        <dbReference type="ChEBI" id="CHEBI:57288"/>
    </ligand>
</feature>
<evidence type="ECO:0000256" key="9">
    <source>
        <dbReference type="ARBA" id="ARBA00022842"/>
    </source>
</evidence>
<dbReference type="GO" id="GO:0019134">
    <property type="term" value="F:glucosamine-1-phosphate N-acetyltransferase activity"/>
    <property type="evidence" value="ECO:0007669"/>
    <property type="project" value="UniProtKB-UniRule"/>
</dbReference>
<evidence type="ECO:0000256" key="14">
    <source>
        <dbReference type="ARBA" id="ARBA00023316"/>
    </source>
</evidence>
<evidence type="ECO:0000259" key="19">
    <source>
        <dbReference type="Pfam" id="PF12804"/>
    </source>
</evidence>
<feature type="binding site" evidence="18">
    <location>
        <position position="447"/>
    </location>
    <ligand>
        <name>acetyl-CoA</name>
        <dbReference type="ChEBI" id="CHEBI:57288"/>
    </ligand>
</feature>
<evidence type="ECO:0000256" key="15">
    <source>
        <dbReference type="ARBA" id="ARBA00048247"/>
    </source>
</evidence>
<evidence type="ECO:0000256" key="4">
    <source>
        <dbReference type="ARBA" id="ARBA00022490"/>
    </source>
</evidence>
<evidence type="ECO:0000256" key="18">
    <source>
        <dbReference type="HAMAP-Rule" id="MF_01631"/>
    </source>
</evidence>
<dbReference type="UniPathway" id="UPA00973"/>
<keyword evidence="6 18" id="KW-0548">Nucleotidyltransferase</keyword>
<dbReference type="EC" id="2.3.1.157" evidence="18"/>
<comment type="similarity">
    <text evidence="2 18">In the C-terminal section; belongs to the transferase hexapeptide repeat family.</text>
</comment>
<keyword evidence="11 18" id="KW-0573">Peptidoglycan synthesis</keyword>
<feature type="region of interest" description="Pyrophosphorylase" evidence="18">
    <location>
        <begin position="1"/>
        <end position="237"/>
    </location>
</feature>
<evidence type="ECO:0000313" key="20">
    <source>
        <dbReference type="EMBL" id="PZD73753.1"/>
    </source>
</evidence>
<feature type="binding site" evidence="18">
    <location>
        <position position="151"/>
    </location>
    <ligand>
        <name>UDP-N-acetyl-alpha-D-glucosamine</name>
        <dbReference type="ChEBI" id="CHEBI:57705"/>
    </ligand>
</feature>
<dbReference type="GO" id="GO:0006048">
    <property type="term" value="P:UDP-N-acetylglucosamine biosynthetic process"/>
    <property type="evidence" value="ECO:0007669"/>
    <property type="project" value="UniProtKB-UniPathway"/>
</dbReference>
<dbReference type="AlphaFoldDB" id="A0A2W1JJZ5"/>
<comment type="cofactor">
    <cofactor evidence="18">
        <name>Mg(2+)</name>
        <dbReference type="ChEBI" id="CHEBI:18420"/>
    </cofactor>
    <text evidence="18">Binds 1 Mg(2+) ion per subunit.</text>
</comment>
<dbReference type="InterPro" id="IPR050065">
    <property type="entry name" value="GlmU-like"/>
</dbReference>
<comment type="subunit">
    <text evidence="18">Homotrimer.</text>
</comment>
<name>A0A2W1JJZ5_9CYAN</name>
<comment type="catalytic activity">
    <reaction evidence="16 18">
        <text>N-acetyl-alpha-D-glucosamine 1-phosphate + UTP + H(+) = UDP-N-acetyl-alpha-D-glucosamine + diphosphate</text>
        <dbReference type="Rhea" id="RHEA:13509"/>
        <dbReference type="ChEBI" id="CHEBI:15378"/>
        <dbReference type="ChEBI" id="CHEBI:33019"/>
        <dbReference type="ChEBI" id="CHEBI:46398"/>
        <dbReference type="ChEBI" id="CHEBI:57705"/>
        <dbReference type="ChEBI" id="CHEBI:57776"/>
        <dbReference type="EC" id="2.7.7.23"/>
    </reaction>
</comment>
<feature type="binding site" evidence="18">
    <location>
        <position position="358"/>
    </location>
    <ligand>
        <name>UDP-N-acetyl-alpha-D-glucosamine</name>
        <dbReference type="ChEBI" id="CHEBI:57705"/>
    </ligand>
</feature>
<evidence type="ECO:0000256" key="5">
    <source>
        <dbReference type="ARBA" id="ARBA00022679"/>
    </source>
</evidence>
<keyword evidence="13 18" id="KW-0012">Acyltransferase</keyword>
<comment type="caution">
    <text evidence="20">The sequence shown here is derived from an EMBL/GenBank/DDBJ whole genome shotgun (WGS) entry which is preliminary data.</text>
</comment>
<keyword evidence="10 18" id="KW-0133">Cell shape</keyword>
<feature type="binding site" evidence="18">
    <location>
        <position position="430"/>
    </location>
    <ligand>
        <name>acetyl-CoA</name>
        <dbReference type="ChEBI" id="CHEBI:57288"/>
    </ligand>
</feature>
<evidence type="ECO:0000256" key="13">
    <source>
        <dbReference type="ARBA" id="ARBA00023315"/>
    </source>
</evidence>
<keyword evidence="9 18" id="KW-0460">Magnesium</keyword>
<dbReference type="EMBL" id="PQWO01000004">
    <property type="protein sequence ID" value="PZD73753.1"/>
    <property type="molecule type" value="Genomic_DNA"/>
</dbReference>
<dbReference type="SUPFAM" id="SSF51161">
    <property type="entry name" value="Trimeric LpxA-like enzymes"/>
    <property type="match status" value="1"/>
</dbReference>
<dbReference type="GO" id="GO:0031470">
    <property type="term" value="C:carboxysome"/>
    <property type="evidence" value="ECO:0007669"/>
    <property type="project" value="UniProtKB-ARBA"/>
</dbReference>
<feature type="domain" description="MobA-like NTP transferase" evidence="19">
    <location>
        <begin position="16"/>
        <end position="155"/>
    </location>
</feature>
<feature type="binding site" evidence="18">
    <location>
        <position position="181"/>
    </location>
    <ligand>
        <name>UDP-N-acetyl-alpha-D-glucosamine</name>
        <dbReference type="ChEBI" id="CHEBI:57705"/>
    </ligand>
</feature>
<dbReference type="GO" id="GO:0071555">
    <property type="term" value="P:cell wall organization"/>
    <property type="evidence" value="ECO:0007669"/>
    <property type="project" value="UniProtKB-KW"/>
</dbReference>
<dbReference type="Pfam" id="PF00132">
    <property type="entry name" value="Hexapep"/>
    <property type="match status" value="1"/>
</dbReference>
<dbReference type="InterPro" id="IPR001451">
    <property type="entry name" value="Hexapep"/>
</dbReference>
<comment type="catalytic activity">
    <reaction evidence="15 18">
        <text>alpha-D-glucosamine 1-phosphate + acetyl-CoA = N-acetyl-alpha-D-glucosamine 1-phosphate + CoA + H(+)</text>
        <dbReference type="Rhea" id="RHEA:13725"/>
        <dbReference type="ChEBI" id="CHEBI:15378"/>
        <dbReference type="ChEBI" id="CHEBI:57287"/>
        <dbReference type="ChEBI" id="CHEBI:57288"/>
        <dbReference type="ChEBI" id="CHEBI:57776"/>
        <dbReference type="ChEBI" id="CHEBI:58516"/>
        <dbReference type="EC" id="2.3.1.157"/>
    </reaction>
</comment>
<dbReference type="GO" id="GO:0003977">
    <property type="term" value="F:UDP-N-acetylglucosamine diphosphorylase activity"/>
    <property type="evidence" value="ECO:0007669"/>
    <property type="project" value="UniProtKB-UniRule"/>
</dbReference>
<keyword evidence="21" id="KW-1185">Reference proteome</keyword>
<comment type="pathway">
    <text evidence="18">Nucleotide-sugar biosynthesis; UDP-N-acetyl-alpha-D-glucosamine biosynthesis; UDP-N-acetyl-alpha-D-glucosamine from N-acetyl-alpha-D-glucosamine 1-phosphate: step 1/1.</text>
</comment>
<dbReference type="GO" id="GO:0000287">
    <property type="term" value="F:magnesium ion binding"/>
    <property type="evidence" value="ECO:0007669"/>
    <property type="project" value="UniProtKB-UniRule"/>
</dbReference>
<feature type="binding site" evidence="18">
    <location>
        <position position="166"/>
    </location>
    <ligand>
        <name>UDP-N-acetyl-alpha-D-glucosamine</name>
        <dbReference type="ChEBI" id="CHEBI:57705"/>
    </ligand>
</feature>
<evidence type="ECO:0000256" key="1">
    <source>
        <dbReference type="ARBA" id="ARBA00004496"/>
    </source>
</evidence>
<dbReference type="PANTHER" id="PTHR43584">
    <property type="entry name" value="NUCLEOTIDYL TRANSFERASE"/>
    <property type="match status" value="1"/>
</dbReference>
<dbReference type="GO" id="GO:0009245">
    <property type="term" value="P:lipid A biosynthetic process"/>
    <property type="evidence" value="ECO:0007669"/>
    <property type="project" value="UniProtKB-UniRule"/>
</dbReference>
<feature type="region of interest" description="N-acetyltransferase" evidence="18">
    <location>
        <begin position="259"/>
        <end position="462"/>
    </location>
</feature>
<feature type="binding site" evidence="18">
    <location>
        <position position="384"/>
    </location>
    <ligand>
        <name>UDP-N-acetyl-alpha-D-glucosamine</name>
        <dbReference type="ChEBI" id="CHEBI:57705"/>
    </ligand>
</feature>
<comment type="pathway">
    <text evidence="18">Bacterial outer membrane biogenesis; LPS lipid A biosynthesis.</text>
</comment>
<feature type="binding site" evidence="18">
    <location>
        <position position="235"/>
    </location>
    <ligand>
        <name>Mg(2+)</name>
        <dbReference type="ChEBI" id="CHEBI:18420"/>
    </ligand>
</feature>
<evidence type="ECO:0000313" key="21">
    <source>
        <dbReference type="Proteomes" id="UP000248857"/>
    </source>
</evidence>
<keyword evidence="5 18" id="KW-0808">Transferase</keyword>
<evidence type="ECO:0000256" key="7">
    <source>
        <dbReference type="ARBA" id="ARBA00022723"/>
    </source>
</evidence>
<dbReference type="GO" id="GO:0005737">
    <property type="term" value="C:cytoplasm"/>
    <property type="evidence" value="ECO:0007669"/>
    <property type="project" value="UniProtKB-SubCell"/>
</dbReference>
<sequence length="462" mass="50278">MLGVFMGGKMGAIAVAILAAGKGTRMKSSLPKVLHQLGGRSLVERVLMSATDLNPSRSLVIVGYEADQVRSDLQTLPNLEFVEQTQQLGTGHAVQQVLPHLEGFDGDLLVLNGDVPLLRPQTLQNLLQTHQKHGNAATILTAQLDNPTGYGRVFCDQNYRLQEIIEHRDCTPEQRQNQRINAGIYCFRWSALAEVLPKLTANNDQKEYYITDAVNYLDPVMVVDAEDEQEILGINDRKQLATAAKILQNRVKDHWMAAGVNLINPDSITIDETVTLKADVVIEPQTHLRGQTVIEAGCRLGPGSLIEDSHIGANATVLYSVVSESQVGEQTRIGPYAHLRNQAQVGDRCRVGNFVELKQSHIGQQTNIAHLSYLGNATLGEQVNIGAGTITANYDGKEKHKTYIGDRTKTGSNTVLVAPLTLGPDVNIAAGSTVTEDVDGDALVIARARQVVKPGWRPKAES</sequence>
<evidence type="ECO:0000256" key="6">
    <source>
        <dbReference type="ARBA" id="ARBA00022695"/>
    </source>
</evidence>
<dbReference type="GO" id="GO:0008360">
    <property type="term" value="P:regulation of cell shape"/>
    <property type="evidence" value="ECO:0007669"/>
    <property type="project" value="UniProtKB-KW"/>
</dbReference>
<evidence type="ECO:0000256" key="17">
    <source>
        <dbReference type="ARBA" id="ARBA00049628"/>
    </source>
</evidence>
<comment type="similarity">
    <text evidence="3 18">In the N-terminal section; belongs to the N-acetylglucosamine-1-phosphate uridyltransferase family.</text>
</comment>
<evidence type="ECO:0000256" key="3">
    <source>
        <dbReference type="ARBA" id="ARBA00007947"/>
    </source>
</evidence>
<feature type="binding site" evidence="18">
    <location>
        <begin position="89"/>
        <end position="90"/>
    </location>
    <ligand>
        <name>UDP-N-acetyl-alpha-D-glucosamine</name>
        <dbReference type="ChEBI" id="CHEBI:57705"/>
    </ligand>
</feature>
<comment type="subcellular location">
    <subcellularLocation>
        <location evidence="1 18">Cytoplasm</location>
    </subcellularLocation>
</comment>
<keyword evidence="8 18" id="KW-0677">Repeat</keyword>
<comment type="caution">
    <text evidence="18">Lacks conserved residue(s) required for the propagation of feature annotation.</text>
</comment>